<dbReference type="Gene3D" id="1.10.740.10">
    <property type="entry name" value="Transferase Inhibitor Protein From Tn5, Chain"/>
    <property type="match status" value="1"/>
</dbReference>
<dbReference type="SUPFAM" id="SSF53098">
    <property type="entry name" value="Ribonuclease H-like"/>
    <property type="match status" value="1"/>
</dbReference>
<feature type="domain" description="Transposase Tn5-like N-terminal" evidence="2">
    <location>
        <begin position="18"/>
        <end position="74"/>
    </location>
</feature>
<evidence type="ECO:0008006" key="6">
    <source>
        <dbReference type="Google" id="ProtNLM"/>
    </source>
</evidence>
<proteinExistence type="predicted"/>
<dbReference type="Pfam" id="PF14706">
    <property type="entry name" value="Tnp_DNA_bind"/>
    <property type="match status" value="1"/>
</dbReference>
<dbReference type="PANTHER" id="PTHR37319">
    <property type="entry name" value="TRANSPOSASE"/>
    <property type="match status" value="1"/>
</dbReference>
<dbReference type="EMBL" id="CP020771">
    <property type="protein sequence ID" value="ARI81529.1"/>
    <property type="molecule type" value="Genomic_DNA"/>
</dbReference>
<reference evidence="4 5" key="1">
    <citation type="journal article" date="2018" name="Harmful Algae">
        <title>The highly heterogeneous methylated genomes and diverse restriction-modification systems of bloom-forming Microcystis.</title>
        <authorList>
            <person name="Zhao L."/>
            <person name="Song Y."/>
            <person name="Li L."/>
            <person name="Gan N."/>
            <person name="Brand J.J."/>
            <person name="Song L."/>
        </authorList>
    </citation>
    <scope>NUCLEOTIDE SEQUENCE [LARGE SCALE GENOMIC DNA]</scope>
    <source>
        <strain evidence="4 5">PCC 7806SL</strain>
    </source>
</reference>
<dbReference type="PROSITE" id="PS50007">
    <property type="entry name" value="PIPLC_X_DOMAIN"/>
    <property type="match status" value="1"/>
</dbReference>
<evidence type="ECO:0000313" key="3">
    <source>
        <dbReference type="EMBL" id="ARI81526.1"/>
    </source>
</evidence>
<accession>A0AB33BM88</accession>
<dbReference type="AlphaFoldDB" id="A0AB33BM88"/>
<name>A0AB33BM88_MICA7</name>
<gene>
    <name evidence="3" type="ORF">BH695_2245</name>
    <name evidence="4" type="ORF">BH695_2248</name>
</gene>
<dbReference type="InterPro" id="IPR012337">
    <property type="entry name" value="RNaseH-like_sf"/>
</dbReference>
<organism evidence="4 5">
    <name type="scientific">Microcystis aeruginosa PCC 7806SL</name>
    <dbReference type="NCBI Taxonomy" id="1903187"/>
    <lineage>
        <taxon>Bacteria</taxon>
        <taxon>Bacillati</taxon>
        <taxon>Cyanobacteriota</taxon>
        <taxon>Cyanophyceae</taxon>
        <taxon>Oscillatoriophycideae</taxon>
        <taxon>Chroococcales</taxon>
        <taxon>Microcystaceae</taxon>
        <taxon>Microcystis</taxon>
    </lineage>
</organism>
<evidence type="ECO:0000313" key="4">
    <source>
        <dbReference type="EMBL" id="ARI81529.1"/>
    </source>
</evidence>
<sequence length="486" mass="55290">MIGIVLKEGIKVEVSKKMEKWAAQELQYADLGDTRRKKRLISIVENLASQPSTIVPQASGNLAAASATYDFWNSPYFHPSDIIAAQAKSTVERIKEHPIVLAVQDTTSLDFTTQKAKKGMGYLDYKKSFGLKVHTTLGVSPQGIPLGLINQYVWAREEKNLGIAKQRKKRETEEKESQRWLDSLSETQQQIPEDIQVVTIGDCEADIFDLFAQSRSPNSHLLIRGTHNRKVNYLEDKQKSGHPEPKYLHQSIREVKACGSLDVQVKRNPNHEARLAKLTVRFASFEIQVPKHHSKANPRQPVKLQAILAEEENPRPGVNPISWLLLTSLDISSFESAITCVRWYSYRWLIERYHFVLKSGCGLEKLQLETGRRIEMALATYSIVAWRLLWLTYQARLHGEESCESFLEEHEWQSLCATIHKKEPPPEKPPSFREAVRMIASLGGFLGRKGDGEPGVKTIWLGLRRLHDISQTWKLSHQISPPIEPP</sequence>
<feature type="domain" description="Transposase Tn5 dimerisation" evidence="1">
    <location>
        <begin position="383"/>
        <end position="466"/>
    </location>
</feature>
<dbReference type="Gene3D" id="1.10.246.40">
    <property type="entry name" value="Tn5 transposase, domain 1"/>
    <property type="match status" value="1"/>
</dbReference>
<dbReference type="NCBIfam" id="NF033590">
    <property type="entry name" value="transpos_IS4_3"/>
    <property type="match status" value="1"/>
</dbReference>
<protein>
    <recommendedName>
        <fullName evidence="6">Transposase Tn5-like N-terminal domain-containing protein</fullName>
    </recommendedName>
</protein>
<evidence type="ECO:0000313" key="5">
    <source>
        <dbReference type="Proteomes" id="UP000192439"/>
    </source>
</evidence>
<dbReference type="EMBL" id="CP020771">
    <property type="protein sequence ID" value="ARI81526.1"/>
    <property type="molecule type" value="Genomic_DNA"/>
</dbReference>
<dbReference type="InterPro" id="IPR014735">
    <property type="entry name" value="Transposase_Tn5-like_N"/>
</dbReference>
<dbReference type="InterPro" id="IPR003201">
    <property type="entry name" value="Transposase_Tn5"/>
</dbReference>
<dbReference type="Pfam" id="PF02281">
    <property type="entry name" value="Dimer_Tnp_Tn5"/>
    <property type="match status" value="1"/>
</dbReference>
<evidence type="ECO:0000259" key="1">
    <source>
        <dbReference type="Pfam" id="PF02281"/>
    </source>
</evidence>
<dbReference type="InterPro" id="IPR014737">
    <property type="entry name" value="Transposase_Tn5-like_C"/>
</dbReference>
<keyword evidence="5" id="KW-1185">Reference proteome</keyword>
<evidence type="ECO:0000259" key="2">
    <source>
        <dbReference type="Pfam" id="PF14706"/>
    </source>
</evidence>
<dbReference type="Gene3D" id="3.90.350.10">
    <property type="entry name" value="Transposase Inhibitor Protein From Tn5, Chain A, domain 1"/>
    <property type="match status" value="1"/>
</dbReference>
<dbReference type="InterPro" id="IPR054836">
    <property type="entry name" value="Tn5_transposase"/>
</dbReference>
<dbReference type="PANTHER" id="PTHR37319:SF1">
    <property type="entry name" value="TRANSPOSASE TN5 DIMERISATION DOMAIN-CONTAINING PROTEIN"/>
    <property type="match status" value="1"/>
</dbReference>
<dbReference type="InterPro" id="IPR047768">
    <property type="entry name" value="Tn5p-like"/>
</dbReference>
<dbReference type="Proteomes" id="UP000192439">
    <property type="component" value="Chromosome"/>
</dbReference>
<dbReference type="InterPro" id="IPR038215">
    <property type="entry name" value="TN5-like_N_sf"/>
</dbReference>